<dbReference type="GO" id="GO:0009103">
    <property type="term" value="P:lipopolysaccharide biosynthetic process"/>
    <property type="evidence" value="ECO:0007669"/>
    <property type="project" value="TreeGrafter"/>
</dbReference>
<dbReference type="Proteomes" id="UP000231581">
    <property type="component" value="Unassembled WGS sequence"/>
</dbReference>
<sequence length="352" mass="39145">MKILVDARPLIDASSGGVRRVGIGLIPAFIKNNPDWEFVLATTGSKKKALPFSLPKNARHEHLLYPNKLISLLCLSGLISFDQFFPKERVDHLFLCNLGFIGRPKVPYSLLVHDISFLIEPKWFSKKARLWHKAIRAKKSISNAQNLFAVSKRTKQDLVEYCALPPSRITHIELGTSALSEPIERQVKGRYVLALGGNDLRKNAGCAIEAVNALRSSPEFQDVHLVLIGGNPAFDTQDEQEGRIVYLRPSDAELASLYKYASAFLYPSWYEGFGLPLHEAAQFGTPCIAATAGALPETAPKGTLFALPSKPQFWQSALEMILKSPNEFFTQTQQKSWDASAQTIQKTLVEHT</sequence>
<dbReference type="PANTHER" id="PTHR46401">
    <property type="entry name" value="GLYCOSYLTRANSFERASE WBBK-RELATED"/>
    <property type="match status" value="1"/>
</dbReference>
<dbReference type="EMBL" id="PCSZ01000039">
    <property type="protein sequence ID" value="PIP60667.1"/>
    <property type="molecule type" value="Genomic_DNA"/>
</dbReference>
<protein>
    <submittedName>
        <fullName evidence="2">Uncharacterized protein</fullName>
    </submittedName>
</protein>
<accession>A0A2H0BSL3</accession>
<dbReference type="SUPFAM" id="SSF53756">
    <property type="entry name" value="UDP-Glycosyltransferase/glycogen phosphorylase"/>
    <property type="match status" value="1"/>
</dbReference>
<dbReference type="Gene3D" id="3.40.50.2000">
    <property type="entry name" value="Glycogen Phosphorylase B"/>
    <property type="match status" value="1"/>
</dbReference>
<name>A0A2H0BSL3_9BACT</name>
<evidence type="ECO:0000256" key="1">
    <source>
        <dbReference type="ARBA" id="ARBA00022679"/>
    </source>
</evidence>
<evidence type="ECO:0000313" key="3">
    <source>
        <dbReference type="Proteomes" id="UP000231581"/>
    </source>
</evidence>
<evidence type="ECO:0000313" key="2">
    <source>
        <dbReference type="EMBL" id="PIP60667.1"/>
    </source>
</evidence>
<reference evidence="2 3" key="1">
    <citation type="submission" date="2017-09" db="EMBL/GenBank/DDBJ databases">
        <title>Depth-based differentiation of microbial function through sediment-hosted aquifers and enrichment of novel symbionts in the deep terrestrial subsurface.</title>
        <authorList>
            <person name="Probst A.J."/>
            <person name="Ladd B."/>
            <person name="Jarett J.K."/>
            <person name="Geller-Mcgrath D.E."/>
            <person name="Sieber C.M."/>
            <person name="Emerson J.B."/>
            <person name="Anantharaman K."/>
            <person name="Thomas B.C."/>
            <person name="Malmstrom R."/>
            <person name="Stieglmeier M."/>
            <person name="Klingl A."/>
            <person name="Woyke T."/>
            <person name="Ryan C.M."/>
            <person name="Banfield J.F."/>
        </authorList>
    </citation>
    <scope>NUCLEOTIDE SEQUENCE [LARGE SCALE GENOMIC DNA]</scope>
    <source>
        <strain evidence="2">CG22_combo_CG10-13_8_21_14_all_47_17</strain>
    </source>
</reference>
<proteinExistence type="predicted"/>
<dbReference type="AlphaFoldDB" id="A0A2H0BSL3"/>
<comment type="caution">
    <text evidence="2">The sequence shown here is derived from an EMBL/GenBank/DDBJ whole genome shotgun (WGS) entry which is preliminary data.</text>
</comment>
<organism evidence="2 3">
    <name type="scientific">Candidatus Uhrbacteria bacterium CG22_combo_CG10-13_8_21_14_all_47_17</name>
    <dbReference type="NCBI Taxonomy" id="1975041"/>
    <lineage>
        <taxon>Bacteria</taxon>
        <taxon>Candidatus Uhriibacteriota</taxon>
    </lineage>
</organism>
<gene>
    <name evidence="2" type="ORF">COX00_01750</name>
</gene>
<dbReference type="CDD" id="cd03809">
    <property type="entry name" value="GT4_MtfB-like"/>
    <property type="match status" value="1"/>
</dbReference>
<dbReference type="PANTHER" id="PTHR46401:SF2">
    <property type="entry name" value="GLYCOSYLTRANSFERASE WBBK-RELATED"/>
    <property type="match status" value="1"/>
</dbReference>
<dbReference type="GO" id="GO:0016757">
    <property type="term" value="F:glycosyltransferase activity"/>
    <property type="evidence" value="ECO:0007669"/>
    <property type="project" value="TreeGrafter"/>
</dbReference>
<keyword evidence="1" id="KW-0808">Transferase</keyword>
<dbReference type="Pfam" id="PF13692">
    <property type="entry name" value="Glyco_trans_1_4"/>
    <property type="match status" value="1"/>
</dbReference>